<organism evidence="2 3">
    <name type="scientific">Flavobacterium qiangtangense</name>
    <dbReference type="NCBI Taxonomy" id="1442595"/>
    <lineage>
        <taxon>Bacteria</taxon>
        <taxon>Pseudomonadati</taxon>
        <taxon>Bacteroidota</taxon>
        <taxon>Flavobacteriia</taxon>
        <taxon>Flavobacteriales</taxon>
        <taxon>Flavobacteriaceae</taxon>
        <taxon>Flavobacterium</taxon>
    </lineage>
</organism>
<reference evidence="3" key="1">
    <citation type="journal article" date="2019" name="Int. J. Syst. Evol. Microbiol.">
        <title>The Global Catalogue of Microorganisms (GCM) 10K type strain sequencing project: providing services to taxonomists for standard genome sequencing and annotation.</title>
        <authorList>
            <consortium name="The Broad Institute Genomics Platform"/>
            <consortium name="The Broad Institute Genome Sequencing Center for Infectious Disease"/>
            <person name="Wu L."/>
            <person name="Ma J."/>
        </authorList>
    </citation>
    <scope>NUCLEOTIDE SEQUENCE [LARGE SCALE GENOMIC DNA]</scope>
    <source>
        <strain evidence="3">CCUG 49679</strain>
    </source>
</reference>
<dbReference type="RefSeq" id="WP_379792041.1">
    <property type="nucleotide sequence ID" value="NZ_JBHSQB010000008.1"/>
</dbReference>
<dbReference type="Pfam" id="PF13715">
    <property type="entry name" value="CarbopepD_reg_2"/>
    <property type="match status" value="1"/>
</dbReference>
<gene>
    <name evidence="2" type="ORF">ACFPVY_10895</name>
</gene>
<dbReference type="Proteomes" id="UP001596287">
    <property type="component" value="Unassembled WGS sequence"/>
</dbReference>
<dbReference type="InterPro" id="IPR008969">
    <property type="entry name" value="CarboxyPept-like_regulatory"/>
</dbReference>
<feature type="signal peptide" evidence="1">
    <location>
        <begin position="1"/>
        <end position="17"/>
    </location>
</feature>
<protein>
    <submittedName>
        <fullName evidence="2">Carboxypeptidase-like regulatory domain-containing protein</fullName>
    </submittedName>
</protein>
<sequence length="390" mass="45373">MKKLLHFFLLLPFLSLAQSKTFTGTIHESGNNQPIEMVSIGVENFNVGTVTNEEGKFRITVPAKAKTLLFNHLNYKVSTYELASGKSEIDILLEPAGYDLDEIVVTSKPVDQIFSDVLNTSKKRLEKSLLINTYGREFISLNGKIVKFSDGLLDYYIKRKSGASDLFIKQSRTFKLNQTEDKSDFESRKEAIAFYDITEAMEDAYDFKAIKTLTNTKEYEFELRTKKDNAGNELEIIKIIPKPEVEKDLYIGSITYDAKTKLILEIDLKKSPEHQKYSKLYNFLIVKMKINEFAKKINFKLDGDKYVMTYSQNRINFYVKTKKSFDDTFEFVNDFVMMDYKEGEFDFDRKLRFKKKGLFEAGNNIQNEYWKTSNIILLTSKEEKIIRSFE</sequence>
<name>A0ABW1PNF4_9FLAO</name>
<feature type="chain" id="PRO_5047343497" evidence="1">
    <location>
        <begin position="18"/>
        <end position="390"/>
    </location>
</feature>
<evidence type="ECO:0000256" key="1">
    <source>
        <dbReference type="SAM" id="SignalP"/>
    </source>
</evidence>
<evidence type="ECO:0000313" key="3">
    <source>
        <dbReference type="Proteomes" id="UP001596287"/>
    </source>
</evidence>
<comment type="caution">
    <text evidence="2">The sequence shown here is derived from an EMBL/GenBank/DDBJ whole genome shotgun (WGS) entry which is preliminary data.</text>
</comment>
<dbReference type="Gene3D" id="2.60.40.1120">
    <property type="entry name" value="Carboxypeptidase-like, regulatory domain"/>
    <property type="match status" value="1"/>
</dbReference>
<proteinExistence type="predicted"/>
<dbReference type="SUPFAM" id="SSF49464">
    <property type="entry name" value="Carboxypeptidase regulatory domain-like"/>
    <property type="match status" value="1"/>
</dbReference>
<keyword evidence="1" id="KW-0732">Signal</keyword>
<keyword evidence="3" id="KW-1185">Reference proteome</keyword>
<accession>A0ABW1PNF4</accession>
<evidence type="ECO:0000313" key="2">
    <source>
        <dbReference type="EMBL" id="MFC6097150.1"/>
    </source>
</evidence>
<dbReference type="EMBL" id="JBHSQB010000008">
    <property type="protein sequence ID" value="MFC6097150.1"/>
    <property type="molecule type" value="Genomic_DNA"/>
</dbReference>